<protein>
    <recommendedName>
        <fullName evidence="3">Twin-arginine translocation pathway signal</fullName>
    </recommendedName>
</protein>
<keyword evidence="2" id="KW-1185">Reference proteome</keyword>
<dbReference type="STRING" id="555500.I215_01705"/>
<comment type="caution">
    <text evidence="1">The sequence shown here is derived from an EMBL/GenBank/DDBJ whole genome shotgun (WGS) entry which is preliminary data.</text>
</comment>
<dbReference type="Pfam" id="PF13618">
    <property type="entry name" value="Gluconate_2-dh3"/>
    <property type="match status" value="1"/>
</dbReference>
<dbReference type="PROSITE" id="PS51257">
    <property type="entry name" value="PROKAR_LIPOPROTEIN"/>
    <property type="match status" value="1"/>
</dbReference>
<dbReference type="AlphaFoldDB" id="K2PZN9"/>
<evidence type="ECO:0000313" key="2">
    <source>
        <dbReference type="Proteomes" id="UP000007364"/>
    </source>
</evidence>
<organism evidence="1 2">
    <name type="scientific">Galbibacter marinus</name>
    <dbReference type="NCBI Taxonomy" id="555500"/>
    <lineage>
        <taxon>Bacteria</taxon>
        <taxon>Pseudomonadati</taxon>
        <taxon>Bacteroidota</taxon>
        <taxon>Flavobacteriia</taxon>
        <taxon>Flavobacteriales</taxon>
        <taxon>Flavobacteriaceae</taxon>
        <taxon>Galbibacter</taxon>
    </lineage>
</organism>
<dbReference type="InterPro" id="IPR027056">
    <property type="entry name" value="Gluconate_2DH_su3"/>
</dbReference>
<dbReference type="OrthoDB" id="6385145at2"/>
<reference evidence="1 2" key="1">
    <citation type="journal article" date="2012" name="J. Bacteriol.">
        <title>Genome Sequence of Galbibacter marinum Type Strain ck-I2-15.</title>
        <authorList>
            <person name="Lai Q."/>
            <person name="Li C."/>
            <person name="Shao Z."/>
        </authorList>
    </citation>
    <scope>NUCLEOTIDE SEQUENCE [LARGE SCALE GENOMIC DNA]</scope>
    <source>
        <strain evidence="2">ck-I2-15</strain>
    </source>
</reference>
<evidence type="ECO:0000313" key="1">
    <source>
        <dbReference type="EMBL" id="EKF56889.1"/>
    </source>
</evidence>
<dbReference type="eggNOG" id="ENOG502ZA9S">
    <property type="taxonomic scope" value="Bacteria"/>
</dbReference>
<dbReference type="EMBL" id="AMSG01000001">
    <property type="protein sequence ID" value="EKF56889.1"/>
    <property type="molecule type" value="Genomic_DNA"/>
</dbReference>
<sequence length="215" mass="24100">MDRRRALRNIGLTTGFVAASPALLSLLQSCTAEKASWIPEFFTPEEGIVLTNIVDIIIPKTDTPSASEVNVPQFIDKYIVEVEFEEDQKRYKKRMAGLVNHLKSKFGDDIASISPEQYEEVVAENLKVSGDKRDDLNKRISIEGNEIELDNAEKQEQDNEALAFGMINDLRWTTINAYKNSQKIGEEVLAYDPVPGIYNGCASLDEVTQGRAWSL</sequence>
<gene>
    <name evidence="1" type="ORF">I215_01705</name>
</gene>
<name>K2PZN9_9FLAO</name>
<evidence type="ECO:0008006" key="3">
    <source>
        <dbReference type="Google" id="ProtNLM"/>
    </source>
</evidence>
<dbReference type="Proteomes" id="UP000007364">
    <property type="component" value="Unassembled WGS sequence"/>
</dbReference>
<dbReference type="PATRIC" id="fig|555500.3.peg.356"/>
<accession>K2PZN9</accession>
<dbReference type="RefSeq" id="WP_008990218.1">
    <property type="nucleotide sequence ID" value="NZ_AMSG01000001.1"/>
</dbReference>
<proteinExistence type="predicted"/>